<evidence type="ECO:0000256" key="1">
    <source>
        <dbReference type="SAM" id="Coils"/>
    </source>
</evidence>
<keyword evidence="4" id="KW-1185">Reference proteome</keyword>
<feature type="transmembrane region" description="Helical" evidence="2">
    <location>
        <begin position="12"/>
        <end position="32"/>
    </location>
</feature>
<protein>
    <submittedName>
        <fullName evidence="3">Uncharacterized protein</fullName>
    </submittedName>
</protein>
<gene>
    <name evidence="3" type="ORF">G3576_14610</name>
</gene>
<keyword evidence="2" id="KW-0472">Membrane</keyword>
<reference evidence="3 4" key="1">
    <citation type="submission" date="2020-02" db="EMBL/GenBank/DDBJ databases">
        <authorList>
            <person name="Kim H.M."/>
            <person name="Jeon C.O."/>
        </authorList>
    </citation>
    <scope>NUCLEOTIDE SEQUENCE [LARGE SCALE GENOMIC DNA]</scope>
    <source>
        <strain evidence="3 4">PeD5</strain>
    </source>
</reference>
<evidence type="ECO:0000256" key="2">
    <source>
        <dbReference type="SAM" id="Phobius"/>
    </source>
</evidence>
<comment type="caution">
    <text evidence="3">The sequence shown here is derived from an EMBL/GenBank/DDBJ whole genome shotgun (WGS) entry which is preliminary data.</text>
</comment>
<feature type="coiled-coil region" evidence="1">
    <location>
        <begin position="218"/>
        <end position="245"/>
    </location>
</feature>
<dbReference type="RefSeq" id="WP_164695152.1">
    <property type="nucleotide sequence ID" value="NZ_JAAIKB010000005.1"/>
</dbReference>
<dbReference type="Proteomes" id="UP000475385">
    <property type="component" value="Unassembled WGS sequence"/>
</dbReference>
<accession>A0A6M1LM14</accession>
<name>A0A6M1LM14_9PROT</name>
<evidence type="ECO:0000313" key="4">
    <source>
        <dbReference type="Proteomes" id="UP000475385"/>
    </source>
</evidence>
<keyword evidence="2" id="KW-1133">Transmembrane helix</keyword>
<sequence>MTGGASFATRLGGVLAIMLLLGCALTAGLNYLKFERMLLEQQAKVLEILAGELGGTVENSLALGVRLAGVPGAQALLERARAAEPLIGGLAIADSDGVVLFDTDRQNLGTTVARALFDPRAAADAWRFRDGDRYGIGAPIVNGFGQLEGAVLLRYGREAVDERLTSALLGMVQAGLLALALAVPLGILGIHLVTRQARRWFAAVETAMQPGAAPEPLASGLQQAIAEADSVLSDAERRLEAIAATIPEPNAPTRLEPATP</sequence>
<keyword evidence="1" id="KW-0175">Coiled coil</keyword>
<feature type="transmembrane region" description="Helical" evidence="2">
    <location>
        <begin position="134"/>
        <end position="155"/>
    </location>
</feature>
<evidence type="ECO:0000313" key="3">
    <source>
        <dbReference type="EMBL" id="NGM21253.1"/>
    </source>
</evidence>
<keyword evidence="2" id="KW-0812">Transmembrane</keyword>
<reference evidence="3 4" key="2">
    <citation type="submission" date="2020-03" db="EMBL/GenBank/DDBJ databases">
        <title>Roseomonas stagni sp. nov., isolated from pond water in Japan.</title>
        <authorList>
            <person name="Furuhata K."/>
            <person name="Miyamoto H."/>
            <person name="Goto K."/>
        </authorList>
    </citation>
    <scope>NUCLEOTIDE SEQUENCE [LARGE SCALE GENOMIC DNA]</scope>
    <source>
        <strain evidence="3 4">PeD5</strain>
    </source>
</reference>
<proteinExistence type="predicted"/>
<feature type="transmembrane region" description="Helical" evidence="2">
    <location>
        <begin position="167"/>
        <end position="190"/>
    </location>
</feature>
<dbReference type="EMBL" id="JAAIKB010000005">
    <property type="protein sequence ID" value="NGM21253.1"/>
    <property type="molecule type" value="Genomic_DNA"/>
</dbReference>
<dbReference type="AlphaFoldDB" id="A0A6M1LM14"/>
<organism evidence="3 4">
    <name type="scientific">Falsiroseomonas algicola</name>
    <dbReference type="NCBI Taxonomy" id="2716930"/>
    <lineage>
        <taxon>Bacteria</taxon>
        <taxon>Pseudomonadati</taxon>
        <taxon>Pseudomonadota</taxon>
        <taxon>Alphaproteobacteria</taxon>
        <taxon>Acetobacterales</taxon>
        <taxon>Roseomonadaceae</taxon>
        <taxon>Falsiroseomonas</taxon>
    </lineage>
</organism>